<sequence length="204" mass="22733">MLVVPLAVLLAANPLIENIHLQHEHQLGESLNKCVHHERRADFSLMLAMLNDDVRQQSQFLMPKTEQSVAEITDARLRAELELPKPALLGITNSNQIAQYDQAALAEQDLMASIKLSDALNPKPISFRDNKHHLPTHVVGNTSIHCQTRSLSGSEELAGTKESTVSEPQESSPKRMQLDAKGWLKSIQHSLIKTEQPLITEQFA</sequence>
<protein>
    <submittedName>
        <fullName evidence="2">Uncharacterized protein</fullName>
    </submittedName>
</protein>
<name>A0A3E0UFT4_9GAMM</name>
<dbReference type="RefSeq" id="WP_116000110.1">
    <property type="nucleotide sequence ID" value="NZ_QUOV01000001.1"/>
</dbReference>
<reference evidence="2 3" key="1">
    <citation type="submission" date="2018-08" db="EMBL/GenBank/DDBJ databases">
        <title>Thalassotalea euphylliae genome.</title>
        <authorList>
            <person name="Summers S."/>
            <person name="Rice S.A."/>
            <person name="Freckelton M.L."/>
            <person name="Nedved B.T."/>
            <person name="Hadfield M.G."/>
        </authorList>
    </citation>
    <scope>NUCLEOTIDE SEQUENCE [LARGE SCALE GENOMIC DNA]</scope>
    <source>
        <strain evidence="2 3">H2</strain>
    </source>
</reference>
<gene>
    <name evidence="2" type="ORF">DXX92_08780</name>
</gene>
<comment type="caution">
    <text evidence="2">The sequence shown here is derived from an EMBL/GenBank/DDBJ whole genome shotgun (WGS) entry which is preliminary data.</text>
</comment>
<evidence type="ECO:0000256" key="1">
    <source>
        <dbReference type="SAM" id="MobiDB-lite"/>
    </source>
</evidence>
<dbReference type="Proteomes" id="UP000256999">
    <property type="component" value="Unassembled WGS sequence"/>
</dbReference>
<organism evidence="2 3">
    <name type="scientific">Thalassotalea euphylliae</name>
    <dbReference type="NCBI Taxonomy" id="1655234"/>
    <lineage>
        <taxon>Bacteria</taxon>
        <taxon>Pseudomonadati</taxon>
        <taxon>Pseudomonadota</taxon>
        <taxon>Gammaproteobacteria</taxon>
        <taxon>Alteromonadales</taxon>
        <taxon>Colwelliaceae</taxon>
        <taxon>Thalassotalea</taxon>
    </lineage>
</organism>
<dbReference type="EMBL" id="QUOV01000001">
    <property type="protein sequence ID" value="REL35437.1"/>
    <property type="molecule type" value="Genomic_DNA"/>
</dbReference>
<dbReference type="InterPro" id="IPR021879">
    <property type="entry name" value="VC2046_fam"/>
</dbReference>
<evidence type="ECO:0000313" key="3">
    <source>
        <dbReference type="Proteomes" id="UP000256999"/>
    </source>
</evidence>
<evidence type="ECO:0000313" key="2">
    <source>
        <dbReference type="EMBL" id="REL35437.1"/>
    </source>
</evidence>
<feature type="compositionally biased region" description="Polar residues" evidence="1">
    <location>
        <begin position="161"/>
        <end position="171"/>
    </location>
</feature>
<accession>A0A3E0UFT4</accession>
<dbReference type="AlphaFoldDB" id="A0A3E0UFT4"/>
<dbReference type="OrthoDB" id="7061360at2"/>
<dbReference type="Pfam" id="PF11993">
    <property type="entry name" value="VC2046"/>
    <property type="match status" value="1"/>
</dbReference>
<proteinExistence type="predicted"/>
<feature type="region of interest" description="Disordered" evidence="1">
    <location>
        <begin position="149"/>
        <end position="175"/>
    </location>
</feature>